<reference evidence="1" key="1">
    <citation type="journal article" date="2015" name="Nature">
        <title>Complex archaea that bridge the gap between prokaryotes and eukaryotes.</title>
        <authorList>
            <person name="Spang A."/>
            <person name="Saw J.H."/>
            <person name="Jorgensen S.L."/>
            <person name="Zaremba-Niedzwiedzka K."/>
            <person name="Martijn J."/>
            <person name="Lind A.E."/>
            <person name="van Eijk R."/>
            <person name="Schleper C."/>
            <person name="Guy L."/>
            <person name="Ettema T.J."/>
        </authorList>
    </citation>
    <scope>NUCLEOTIDE SEQUENCE</scope>
</reference>
<proteinExistence type="predicted"/>
<organism evidence="1">
    <name type="scientific">marine sediment metagenome</name>
    <dbReference type="NCBI Taxonomy" id="412755"/>
    <lineage>
        <taxon>unclassified sequences</taxon>
        <taxon>metagenomes</taxon>
        <taxon>ecological metagenomes</taxon>
    </lineage>
</organism>
<comment type="caution">
    <text evidence="1">The sequence shown here is derived from an EMBL/GenBank/DDBJ whole genome shotgun (WGS) entry which is preliminary data.</text>
</comment>
<dbReference type="AlphaFoldDB" id="A0A0F9E995"/>
<gene>
    <name evidence="1" type="ORF">LCGC14_2103810</name>
</gene>
<accession>A0A0F9E995</accession>
<sequence>MPLTLLERICAFFNHPFRKNTKGLKKIYWSCLICHRLIYKGVK</sequence>
<name>A0A0F9E995_9ZZZZ</name>
<dbReference type="EMBL" id="LAZR01025863">
    <property type="protein sequence ID" value="KKL70549.1"/>
    <property type="molecule type" value="Genomic_DNA"/>
</dbReference>
<protein>
    <submittedName>
        <fullName evidence="1">Uncharacterized protein</fullName>
    </submittedName>
</protein>
<evidence type="ECO:0000313" key="1">
    <source>
        <dbReference type="EMBL" id="KKL70549.1"/>
    </source>
</evidence>